<name>A0A1U7X6K4_NICSY</name>
<dbReference type="RefSeq" id="XP_009782519.1">
    <property type="nucleotide sequence ID" value="XM_009784217.1"/>
</dbReference>
<dbReference type="STRING" id="4096.A0A1U7X6K4"/>
<evidence type="ECO:0000313" key="1">
    <source>
        <dbReference type="Proteomes" id="UP000189701"/>
    </source>
</evidence>
<reference evidence="1" key="1">
    <citation type="journal article" date="2013" name="Genome Biol.">
        <title>Reference genomes and transcriptomes of Nicotiana sylvestris and Nicotiana tomentosiformis.</title>
        <authorList>
            <person name="Sierro N."/>
            <person name="Battey J.N."/>
            <person name="Ouadi S."/>
            <person name="Bovet L."/>
            <person name="Goepfert S."/>
            <person name="Bakaher N."/>
            <person name="Peitsch M.C."/>
            <person name="Ivanov N.V."/>
        </authorList>
    </citation>
    <scope>NUCLEOTIDE SEQUENCE [LARGE SCALE GENOMIC DNA]</scope>
</reference>
<dbReference type="Gene3D" id="3.60.10.10">
    <property type="entry name" value="Endonuclease/exonuclease/phosphatase"/>
    <property type="match status" value="1"/>
</dbReference>
<dbReference type="AlphaFoldDB" id="A0A1U7X6K4"/>
<organism evidence="1 2">
    <name type="scientific">Nicotiana sylvestris</name>
    <name type="common">Wood tobacco</name>
    <name type="synonym">South American tobacco</name>
    <dbReference type="NCBI Taxonomy" id="4096"/>
    <lineage>
        <taxon>Eukaryota</taxon>
        <taxon>Viridiplantae</taxon>
        <taxon>Streptophyta</taxon>
        <taxon>Embryophyta</taxon>
        <taxon>Tracheophyta</taxon>
        <taxon>Spermatophyta</taxon>
        <taxon>Magnoliopsida</taxon>
        <taxon>eudicotyledons</taxon>
        <taxon>Gunneridae</taxon>
        <taxon>Pentapetalae</taxon>
        <taxon>asterids</taxon>
        <taxon>lamiids</taxon>
        <taxon>Solanales</taxon>
        <taxon>Solanaceae</taxon>
        <taxon>Nicotianoideae</taxon>
        <taxon>Nicotianeae</taxon>
        <taxon>Nicotiana</taxon>
    </lineage>
</organism>
<gene>
    <name evidence="2" type="primary">LOC104231257</name>
</gene>
<reference evidence="2" key="2">
    <citation type="submission" date="2025-08" db="UniProtKB">
        <authorList>
            <consortium name="RefSeq"/>
        </authorList>
    </citation>
    <scope>IDENTIFICATION</scope>
    <source>
        <tissue evidence="2">Leaf</tissue>
    </source>
</reference>
<dbReference type="PANTHER" id="PTHR23227">
    <property type="entry name" value="BUCENTAUR RELATED"/>
    <property type="match status" value="1"/>
</dbReference>
<dbReference type="PANTHER" id="PTHR23227:SF67">
    <property type="entry name" value="CRANIOFACIAL DEVELOPMENT PROTEIN 2-LIKE"/>
    <property type="match status" value="1"/>
</dbReference>
<dbReference type="InterPro" id="IPR027124">
    <property type="entry name" value="Swc5/CFDP1/2"/>
</dbReference>
<keyword evidence="1" id="KW-1185">Reference proteome</keyword>
<dbReference type="Proteomes" id="UP000189701">
    <property type="component" value="Unplaced"/>
</dbReference>
<accession>A0A1U7X6K4</accession>
<dbReference type="InterPro" id="IPR036691">
    <property type="entry name" value="Endo/exonu/phosph_ase_sf"/>
</dbReference>
<sequence length="278" mass="32222">MHSIPHSEKLFIGGDFNGHIGANARGYDGMHGGFDFGVRNEEGTLLLDFARAFDLVVANSSFPKRKEHLVTFRSSVAKIQIDYLLYRKCDKGLSTDCKGVTKEILGVMKGYSRGHKGDWWWNGEVQGKVDAKKATYLKLVESTDEEDRKIYRECYKKAKKEAKLAVTTVKTTAFGRLYEELEGKGRDKKLFRLAKVRERKARDEDGRVMIDEPHFKRRWRIKVEEVERAMRKMSKGRATGPNEILVEFWKNTGRSGLKLLTEFFNVIFKTKRMPEEWR</sequence>
<evidence type="ECO:0000313" key="2">
    <source>
        <dbReference type="RefSeq" id="XP_009782519.1"/>
    </source>
</evidence>
<proteinExistence type="predicted"/>
<protein>
    <submittedName>
        <fullName evidence="2">Uncharacterized protein LOC104231257</fullName>
    </submittedName>
</protein>